<dbReference type="STRING" id="354355.SAMN05660816_03273"/>
<dbReference type="OrthoDB" id="1185352at2"/>
<dbReference type="SUPFAM" id="SSF56601">
    <property type="entry name" value="beta-lactamase/transpeptidase-like"/>
    <property type="match status" value="1"/>
</dbReference>
<name>A0A1V9EA97_9BACT</name>
<dbReference type="InterPro" id="IPR001466">
    <property type="entry name" value="Beta-lactam-related"/>
</dbReference>
<feature type="domain" description="Beta-lactamase-related" evidence="1">
    <location>
        <begin position="83"/>
        <end position="365"/>
    </location>
</feature>
<evidence type="ECO:0000259" key="1">
    <source>
        <dbReference type="Pfam" id="PF00144"/>
    </source>
</evidence>
<dbReference type="EMBL" id="LVXG01000056">
    <property type="protein sequence ID" value="OQP43058.1"/>
    <property type="molecule type" value="Genomic_DNA"/>
</dbReference>
<dbReference type="InterPro" id="IPR012338">
    <property type="entry name" value="Beta-lactam/transpept-like"/>
</dbReference>
<dbReference type="GO" id="GO:0016787">
    <property type="term" value="F:hydrolase activity"/>
    <property type="evidence" value="ECO:0007669"/>
    <property type="project" value="UniProtKB-KW"/>
</dbReference>
<dbReference type="AlphaFoldDB" id="A0A1V9EA97"/>
<sequence>MKKFIRVIVTLILVIIVAFSAYAVISGRIYLFEAVWYNFADIDDYKKFTNNPVVTGEPQPWDLSANYNKNPLPASLKKMLEDLETVAVLAIKNDSILYEFYWDGYSDSSLSGSFSMAKSITSLLIGAAIKEGKIQSLEEPAGDFLPEFRTGEKARVRIVDLLTMSSGSNWDESYANPFSVTTELYYGHDAYKTATGVGIIHPPGTLHYYKSGDTQLLGLILEKATGKSLSAYASEKLWQPLGAEHAALWSTDQVGGNEKAYCCFNSNARDFARLGQLMLDSGRWKGNEIIPMDYYLNSIKPCNIPDDSGLRCTYYGYQWWIIPSKPQIFYARGILGQYVIVIPSTKTVIVRLGKKRANERIDNAPAEVDALIRWGLLF</sequence>
<keyword evidence="2" id="KW-0378">Hydrolase</keyword>
<dbReference type="PANTHER" id="PTHR43283:SF7">
    <property type="entry name" value="BETA-LACTAMASE-RELATED DOMAIN-CONTAINING PROTEIN"/>
    <property type="match status" value="1"/>
</dbReference>
<dbReference type="Proteomes" id="UP000192610">
    <property type="component" value="Unassembled WGS sequence"/>
</dbReference>
<dbReference type="Pfam" id="PF00144">
    <property type="entry name" value="Beta-lactamase"/>
    <property type="match status" value="1"/>
</dbReference>
<gene>
    <name evidence="2" type="ORF">A4H97_13010</name>
</gene>
<protein>
    <submittedName>
        <fullName evidence="2">Serine hydrolase</fullName>
    </submittedName>
</protein>
<evidence type="ECO:0000313" key="3">
    <source>
        <dbReference type="Proteomes" id="UP000192610"/>
    </source>
</evidence>
<dbReference type="InterPro" id="IPR050789">
    <property type="entry name" value="Diverse_Enzym_Activities"/>
</dbReference>
<comment type="caution">
    <text evidence="2">The sequence shown here is derived from an EMBL/GenBank/DDBJ whole genome shotgun (WGS) entry which is preliminary data.</text>
</comment>
<reference evidence="3" key="1">
    <citation type="submission" date="2016-04" db="EMBL/GenBank/DDBJ databases">
        <authorList>
            <person name="Chen L."/>
            <person name="Zhuang W."/>
            <person name="Wang G."/>
        </authorList>
    </citation>
    <scope>NUCLEOTIDE SEQUENCE [LARGE SCALE GENOMIC DNA]</scope>
    <source>
        <strain evidence="3">17621</strain>
    </source>
</reference>
<dbReference type="RefSeq" id="WP_081203470.1">
    <property type="nucleotide sequence ID" value="NZ_FOCZ01000005.1"/>
</dbReference>
<proteinExistence type="predicted"/>
<organism evidence="2 3">
    <name type="scientific">Niastella yeongjuensis</name>
    <dbReference type="NCBI Taxonomy" id="354355"/>
    <lineage>
        <taxon>Bacteria</taxon>
        <taxon>Pseudomonadati</taxon>
        <taxon>Bacteroidota</taxon>
        <taxon>Chitinophagia</taxon>
        <taxon>Chitinophagales</taxon>
        <taxon>Chitinophagaceae</taxon>
        <taxon>Niastella</taxon>
    </lineage>
</organism>
<evidence type="ECO:0000313" key="2">
    <source>
        <dbReference type="EMBL" id="OQP43058.1"/>
    </source>
</evidence>
<keyword evidence="3" id="KW-1185">Reference proteome</keyword>
<dbReference type="Gene3D" id="3.40.710.10">
    <property type="entry name" value="DD-peptidase/beta-lactamase superfamily"/>
    <property type="match status" value="1"/>
</dbReference>
<accession>A0A1V9EA97</accession>
<dbReference type="PANTHER" id="PTHR43283">
    <property type="entry name" value="BETA-LACTAMASE-RELATED"/>
    <property type="match status" value="1"/>
</dbReference>